<evidence type="ECO:0000313" key="1">
    <source>
        <dbReference type="EMBL" id="KIM27711.1"/>
    </source>
</evidence>
<reference evidence="2" key="2">
    <citation type="submission" date="2015-01" db="EMBL/GenBank/DDBJ databases">
        <title>Evolutionary Origins and Diversification of the Mycorrhizal Mutualists.</title>
        <authorList>
            <consortium name="DOE Joint Genome Institute"/>
            <consortium name="Mycorrhizal Genomics Consortium"/>
            <person name="Kohler A."/>
            <person name="Kuo A."/>
            <person name="Nagy L.G."/>
            <person name="Floudas D."/>
            <person name="Copeland A."/>
            <person name="Barry K.W."/>
            <person name="Cichocki N."/>
            <person name="Veneault-Fourrey C."/>
            <person name="LaButti K."/>
            <person name="Lindquist E.A."/>
            <person name="Lipzen A."/>
            <person name="Lundell T."/>
            <person name="Morin E."/>
            <person name="Murat C."/>
            <person name="Riley R."/>
            <person name="Ohm R."/>
            <person name="Sun H."/>
            <person name="Tunlid A."/>
            <person name="Henrissat B."/>
            <person name="Grigoriev I.V."/>
            <person name="Hibbett D.S."/>
            <person name="Martin F."/>
        </authorList>
    </citation>
    <scope>NUCLEOTIDE SEQUENCE [LARGE SCALE GENOMIC DNA]</scope>
    <source>
        <strain evidence="2">MAFF 305830</strain>
    </source>
</reference>
<dbReference type="EMBL" id="KN824297">
    <property type="protein sequence ID" value="KIM27711.1"/>
    <property type="molecule type" value="Genomic_DNA"/>
</dbReference>
<accession>A0A0C3B8D2</accession>
<dbReference type="HOGENOM" id="CLU_2456170_0_0_1"/>
<proteinExistence type="predicted"/>
<gene>
    <name evidence="1" type="ORF">M408DRAFT_329889</name>
</gene>
<dbReference type="AlphaFoldDB" id="A0A0C3B8D2"/>
<keyword evidence="2" id="KW-1185">Reference proteome</keyword>
<sequence length="89" mass="9727">MALRKQATGKGSSIQILGLLAPSGTRKSSAFSFRIENLWVSESKNRGFESVRGLGFDESRCRHGDSNLISLLECGLVNAIIINIVKRGY</sequence>
<protein>
    <submittedName>
        <fullName evidence="1">Uncharacterized protein</fullName>
    </submittedName>
</protein>
<name>A0A0C3B8D2_SERVB</name>
<dbReference type="Proteomes" id="UP000054097">
    <property type="component" value="Unassembled WGS sequence"/>
</dbReference>
<reference evidence="1 2" key="1">
    <citation type="submission" date="2014-04" db="EMBL/GenBank/DDBJ databases">
        <authorList>
            <consortium name="DOE Joint Genome Institute"/>
            <person name="Kuo A."/>
            <person name="Zuccaro A."/>
            <person name="Kohler A."/>
            <person name="Nagy L.G."/>
            <person name="Floudas D."/>
            <person name="Copeland A."/>
            <person name="Barry K.W."/>
            <person name="Cichocki N."/>
            <person name="Veneault-Fourrey C."/>
            <person name="LaButti K."/>
            <person name="Lindquist E.A."/>
            <person name="Lipzen A."/>
            <person name="Lundell T."/>
            <person name="Morin E."/>
            <person name="Murat C."/>
            <person name="Sun H."/>
            <person name="Tunlid A."/>
            <person name="Henrissat B."/>
            <person name="Grigoriev I.V."/>
            <person name="Hibbett D.S."/>
            <person name="Martin F."/>
            <person name="Nordberg H.P."/>
            <person name="Cantor M.N."/>
            <person name="Hua S.X."/>
        </authorList>
    </citation>
    <scope>NUCLEOTIDE SEQUENCE [LARGE SCALE GENOMIC DNA]</scope>
    <source>
        <strain evidence="1 2">MAFF 305830</strain>
    </source>
</reference>
<organism evidence="1 2">
    <name type="scientific">Serendipita vermifera MAFF 305830</name>
    <dbReference type="NCBI Taxonomy" id="933852"/>
    <lineage>
        <taxon>Eukaryota</taxon>
        <taxon>Fungi</taxon>
        <taxon>Dikarya</taxon>
        <taxon>Basidiomycota</taxon>
        <taxon>Agaricomycotina</taxon>
        <taxon>Agaricomycetes</taxon>
        <taxon>Sebacinales</taxon>
        <taxon>Serendipitaceae</taxon>
        <taxon>Serendipita</taxon>
    </lineage>
</organism>
<evidence type="ECO:0000313" key="2">
    <source>
        <dbReference type="Proteomes" id="UP000054097"/>
    </source>
</evidence>